<dbReference type="RefSeq" id="WP_066715208.1">
    <property type="nucleotide sequence ID" value="NZ_CP118869.1"/>
</dbReference>
<dbReference type="Proteomes" id="UP000070080">
    <property type="component" value="Unassembled WGS sequence"/>
</dbReference>
<dbReference type="InterPro" id="IPR032485">
    <property type="entry name" value="LRP1-like_beta_prop"/>
</dbReference>
<proteinExistence type="predicted"/>
<reference evidence="4" key="1">
    <citation type="submission" date="2016-01" db="EMBL/GenBank/DDBJ databases">
        <authorList>
            <person name="Mitreva M."/>
            <person name="Pepin K.H."/>
            <person name="Mihindukulasuriya K.A."/>
            <person name="Fulton R."/>
            <person name="Fronick C."/>
            <person name="O'Laughlin M."/>
            <person name="Miner T."/>
            <person name="Herter B."/>
            <person name="Rosa B.A."/>
            <person name="Cordes M."/>
            <person name="Tomlinson C."/>
            <person name="Wollam A."/>
            <person name="Palsikar V.B."/>
            <person name="Mardis E.R."/>
            <person name="Wilson R.K."/>
        </authorList>
    </citation>
    <scope>NUCLEOTIDE SEQUENCE [LARGE SCALE GENOMIC DNA]</scope>
    <source>
        <strain evidence="4">KA00274</strain>
    </source>
</reference>
<keyword evidence="4" id="KW-1185">Reference proteome</keyword>
<keyword evidence="1" id="KW-0472">Membrane</keyword>
<keyword evidence="1" id="KW-0812">Transmembrane</keyword>
<evidence type="ECO:0000259" key="2">
    <source>
        <dbReference type="Pfam" id="PF16472"/>
    </source>
</evidence>
<organism evidence="3 4">
    <name type="scientific">Amygdalobacter nucleatus</name>
    <dbReference type="NCBI Taxonomy" id="3029274"/>
    <lineage>
        <taxon>Bacteria</taxon>
        <taxon>Bacillati</taxon>
        <taxon>Bacillota</taxon>
        <taxon>Clostridia</taxon>
        <taxon>Eubacteriales</taxon>
        <taxon>Oscillospiraceae</taxon>
        <taxon>Amygdalobacter</taxon>
    </lineage>
</organism>
<evidence type="ECO:0000313" key="3">
    <source>
        <dbReference type="EMBL" id="KXB38763.1"/>
    </source>
</evidence>
<keyword evidence="1" id="KW-1133">Transmembrane helix</keyword>
<accession>A0A133Y6I0</accession>
<dbReference type="AlphaFoldDB" id="A0A133Y6I0"/>
<name>A0A133Y6I0_9FIRM</name>
<evidence type="ECO:0000256" key="1">
    <source>
        <dbReference type="SAM" id="Phobius"/>
    </source>
</evidence>
<gene>
    <name evidence="3" type="ORF">HMPREF1872_01483</name>
</gene>
<dbReference type="OrthoDB" id="1874702at2"/>
<feature type="domain" description="Prolow-density lipoprotein receptor-related protein 1-like beta-propeller" evidence="2">
    <location>
        <begin position="287"/>
        <end position="512"/>
    </location>
</feature>
<sequence length="588" mass="66822">MKRKKRKLVVIISSLIVANLIVVALTIALFYNKQHNTNALIKAAQAAYRQADYEGAMTKLNKLSQAAQKKPEALILRAKIEALTKSDNLDQTLAAFNDLKLTTKQQALYANDLAQIKLNVALDKEDYKAAEAIFAEQASIPLDPQLALKWVKYESENQNYADALKIFKLLENAFDFDDNLQKYYLLTAVNAGDDHVASEIFHKNTENYLKDEKFMLNLEESLISKKLDSLLGEIYQGYMERKQVNKSNFLRLSKFFKSKNDEANLEKLKAMAKELNIVASDVNAIGNSQGNILNHGIVAKHKDTIFFPDFNNFYLAKTDDNFANKTILLEQAVGYLNVSDDGVYFINRQQKSNATGKQDKWLNVGSIKRVDLDGKNVQTIYETEASNLLLEKGFLYFIDHKDGNKLKRIALSSIDLGEVEVETLSDASMSEYGLHQDLVVYNNDKDHKLHQLDLAKKEDKVLVNSRVSYVNLVQDRVYYINMDKNSEIECFDLTKNESSVVYNKAQCSQLNVIPGSSRSKDMLLFEKLNLARIRGDGNDFLDLTSDLISQINFVGDSIYYYLEDPNIAWEMYKQDINGSQRVKVVGNK</sequence>
<feature type="transmembrane region" description="Helical" evidence="1">
    <location>
        <begin position="7"/>
        <end position="31"/>
    </location>
</feature>
<comment type="caution">
    <text evidence="3">The sequence shown here is derived from an EMBL/GenBank/DDBJ whole genome shotgun (WGS) entry which is preliminary data.</text>
</comment>
<dbReference type="SUPFAM" id="SSF63825">
    <property type="entry name" value="YWTD domain"/>
    <property type="match status" value="1"/>
</dbReference>
<evidence type="ECO:0000313" key="4">
    <source>
        <dbReference type="Proteomes" id="UP000070080"/>
    </source>
</evidence>
<dbReference type="STRING" id="1497955.HMPREF1872_01483"/>
<dbReference type="EMBL" id="LSCV01000046">
    <property type="protein sequence ID" value="KXB38763.1"/>
    <property type="molecule type" value="Genomic_DNA"/>
</dbReference>
<protein>
    <recommendedName>
        <fullName evidence="2">Prolow-density lipoprotein receptor-related protein 1-like beta-propeller domain-containing protein</fullName>
    </recommendedName>
</protein>
<dbReference type="Pfam" id="PF16472">
    <property type="entry name" value="DUF5050"/>
    <property type="match status" value="1"/>
</dbReference>